<reference evidence="2 3" key="1">
    <citation type="journal article" date="2018" name="Nat. Ecol. Evol.">
        <title>Pezizomycetes genomes reveal the molecular basis of ectomycorrhizal truffle lifestyle.</title>
        <authorList>
            <person name="Murat C."/>
            <person name="Payen T."/>
            <person name="Noel B."/>
            <person name="Kuo A."/>
            <person name="Morin E."/>
            <person name="Chen J."/>
            <person name="Kohler A."/>
            <person name="Krizsan K."/>
            <person name="Balestrini R."/>
            <person name="Da Silva C."/>
            <person name="Montanini B."/>
            <person name="Hainaut M."/>
            <person name="Levati E."/>
            <person name="Barry K.W."/>
            <person name="Belfiori B."/>
            <person name="Cichocki N."/>
            <person name="Clum A."/>
            <person name="Dockter R.B."/>
            <person name="Fauchery L."/>
            <person name="Guy J."/>
            <person name="Iotti M."/>
            <person name="Le Tacon F."/>
            <person name="Lindquist E.A."/>
            <person name="Lipzen A."/>
            <person name="Malagnac F."/>
            <person name="Mello A."/>
            <person name="Molinier V."/>
            <person name="Miyauchi S."/>
            <person name="Poulain J."/>
            <person name="Riccioni C."/>
            <person name="Rubini A."/>
            <person name="Sitrit Y."/>
            <person name="Splivallo R."/>
            <person name="Traeger S."/>
            <person name="Wang M."/>
            <person name="Zifcakova L."/>
            <person name="Wipf D."/>
            <person name="Zambonelli A."/>
            <person name="Paolocci F."/>
            <person name="Nowrousian M."/>
            <person name="Ottonello S."/>
            <person name="Baldrian P."/>
            <person name="Spatafora J.W."/>
            <person name="Henrissat B."/>
            <person name="Nagy L.G."/>
            <person name="Aury J.M."/>
            <person name="Wincker P."/>
            <person name="Grigoriev I.V."/>
            <person name="Bonfante P."/>
            <person name="Martin F.M."/>
        </authorList>
    </citation>
    <scope>NUCLEOTIDE SEQUENCE [LARGE SCALE GENOMIC DNA]</scope>
    <source>
        <strain evidence="2 3">ATCC MYA-4762</strain>
    </source>
</reference>
<dbReference type="OrthoDB" id="1432093at2759"/>
<dbReference type="GO" id="GO:1990431">
    <property type="term" value="P:priRNA 3'-end processing"/>
    <property type="evidence" value="ECO:0007669"/>
    <property type="project" value="TreeGrafter"/>
</dbReference>
<dbReference type="InParanoid" id="A0A3N4LLS2"/>
<sequence length="527" mass="60124">MQVTKSMFEQQKPQLLENLRRSIFVAFDLEFSGLQKPKNGGRHVAERPRSKMTLQECYASTREAVEAYQLLQVGLCPVEWREVDKTYVASPANIYINPIVSPNLGVDRVFSLQSSTLAFLIDHGFDFNTQLRHGIAYLSREEERKIIDSWCEEDRNREVLTIDSGSQQFADDCIKALEEWENDPDAPWDFINITTDRNIMSNYQRYIVHQIVRTRFPKLISQGRETFVCVTRQTEEQKSRKKAEAKDVFDEQLHTAIGLRHIIDELFEPKRPDGRKTVLVGHNCFMDLLHLYNCFIGKLPEKVEEFAELMSKSFPILIDTKFLATYGDDSTTANSGSTLSILDSLLRPQTNPKIELHAEANTYGGDNHAFHEAGYDAYITATILIRVAARLVHESGWQLTPPQLQTHQTEPPSHRTTNVARDVASEAKDYVPMEVDSEMPGIKDHGVGLAETMGMVGVVSQQPQPNQRPVSFLSLGVSEDEKFRDDVKTIPGFYDGDNSKFWEPYVNKLRMFNTDEGVLKLPRTRDV</sequence>
<dbReference type="GO" id="GO:0005634">
    <property type="term" value="C:nucleus"/>
    <property type="evidence" value="ECO:0007669"/>
    <property type="project" value="TreeGrafter"/>
</dbReference>
<dbReference type="GO" id="GO:1990432">
    <property type="term" value="P:siRNA 3'-end processing"/>
    <property type="evidence" value="ECO:0007669"/>
    <property type="project" value="TreeGrafter"/>
</dbReference>
<dbReference type="Gene3D" id="3.30.420.10">
    <property type="entry name" value="Ribonuclease H-like superfamily/Ribonuclease H"/>
    <property type="match status" value="1"/>
</dbReference>
<dbReference type="GO" id="GO:0000289">
    <property type="term" value="P:nuclear-transcribed mRNA poly(A) tail shortening"/>
    <property type="evidence" value="ECO:0007669"/>
    <property type="project" value="TreeGrafter"/>
</dbReference>
<name>A0A3N4LLS2_9PEZI</name>
<protein>
    <submittedName>
        <fullName evidence="2">CAF1-domain-containing protein</fullName>
    </submittedName>
</protein>
<dbReference type="GO" id="GO:0003723">
    <property type="term" value="F:RNA binding"/>
    <property type="evidence" value="ECO:0007669"/>
    <property type="project" value="TreeGrafter"/>
</dbReference>
<keyword evidence="3" id="KW-1185">Reference proteome</keyword>
<dbReference type="SUPFAM" id="SSF53098">
    <property type="entry name" value="Ribonuclease H-like"/>
    <property type="match status" value="1"/>
</dbReference>
<gene>
    <name evidence="2" type="ORF">L211DRAFT_789052</name>
</gene>
<comment type="similarity">
    <text evidence="1">Belongs to the CAF1 family.</text>
</comment>
<evidence type="ECO:0000313" key="2">
    <source>
        <dbReference type="EMBL" id="RPB22302.1"/>
    </source>
</evidence>
<accession>A0A3N4LLS2</accession>
<dbReference type="InterPro" id="IPR012337">
    <property type="entry name" value="RNaseH-like_sf"/>
</dbReference>
<dbReference type="Proteomes" id="UP000267821">
    <property type="component" value="Unassembled WGS sequence"/>
</dbReference>
<dbReference type="AlphaFoldDB" id="A0A3N4LLS2"/>
<dbReference type="STRING" id="1051890.A0A3N4LLS2"/>
<evidence type="ECO:0000256" key="1">
    <source>
        <dbReference type="ARBA" id="ARBA00008372"/>
    </source>
</evidence>
<dbReference type="EMBL" id="ML121553">
    <property type="protein sequence ID" value="RPB22302.1"/>
    <property type="molecule type" value="Genomic_DNA"/>
</dbReference>
<dbReference type="GO" id="GO:0000175">
    <property type="term" value="F:3'-5'-RNA exonuclease activity"/>
    <property type="evidence" value="ECO:0007669"/>
    <property type="project" value="TreeGrafter"/>
</dbReference>
<dbReference type="InterPro" id="IPR006941">
    <property type="entry name" value="RNase_CAF1"/>
</dbReference>
<dbReference type="InterPro" id="IPR036397">
    <property type="entry name" value="RNaseH_sf"/>
</dbReference>
<dbReference type="PANTHER" id="PTHR15092:SF22">
    <property type="entry name" value="POLY(A)-SPECIFIC RIBONUCLEASE PNLDC1"/>
    <property type="match status" value="1"/>
</dbReference>
<dbReference type="InterPro" id="IPR051181">
    <property type="entry name" value="CAF1_poly(A)_ribonucleases"/>
</dbReference>
<proteinExistence type="inferred from homology"/>
<organism evidence="2 3">
    <name type="scientific">Terfezia boudieri ATCC MYA-4762</name>
    <dbReference type="NCBI Taxonomy" id="1051890"/>
    <lineage>
        <taxon>Eukaryota</taxon>
        <taxon>Fungi</taxon>
        <taxon>Dikarya</taxon>
        <taxon>Ascomycota</taxon>
        <taxon>Pezizomycotina</taxon>
        <taxon>Pezizomycetes</taxon>
        <taxon>Pezizales</taxon>
        <taxon>Pezizaceae</taxon>
        <taxon>Terfezia</taxon>
    </lineage>
</organism>
<evidence type="ECO:0000313" key="3">
    <source>
        <dbReference type="Proteomes" id="UP000267821"/>
    </source>
</evidence>
<dbReference type="PANTHER" id="PTHR15092">
    <property type="entry name" value="POLY A -SPECIFIC RIBONUCLEASE/TARGET OF EGR1, MEMBER 1"/>
    <property type="match status" value="1"/>
</dbReference>
<dbReference type="Pfam" id="PF04857">
    <property type="entry name" value="CAF1"/>
    <property type="match status" value="1"/>
</dbReference>